<comment type="catalytic activity">
    <reaction evidence="12">
        <text>9-(9Z-octadecenoyloxy)-octadecanoate + H2O = 9-hydroxy-octadecanoate + (9Z)-octadecenoate + H(+)</text>
        <dbReference type="Rhea" id="RHEA:52048"/>
        <dbReference type="ChEBI" id="CHEBI:15377"/>
        <dbReference type="ChEBI" id="CHEBI:15378"/>
        <dbReference type="ChEBI" id="CHEBI:30823"/>
        <dbReference type="ChEBI" id="CHEBI:136282"/>
        <dbReference type="ChEBI" id="CHEBI:136286"/>
    </reaction>
    <physiologicalReaction direction="left-to-right" evidence="12">
        <dbReference type="Rhea" id="RHEA:52049"/>
    </physiologicalReaction>
</comment>
<comment type="catalytic activity">
    <reaction evidence="11">
        <text>12-(9Z-octadecenoyloxy)-octadecanoate + H2O = 12-hydroxyoctadecanoate + (9Z)-octadecenoate + H(+)</text>
        <dbReference type="Rhea" id="RHEA:52060"/>
        <dbReference type="ChEBI" id="CHEBI:15377"/>
        <dbReference type="ChEBI" id="CHEBI:15378"/>
        <dbReference type="ChEBI" id="CHEBI:30823"/>
        <dbReference type="ChEBI" id="CHEBI:84201"/>
        <dbReference type="ChEBI" id="CHEBI:136302"/>
    </reaction>
    <physiologicalReaction direction="left-to-right" evidence="11">
        <dbReference type="Rhea" id="RHEA:52061"/>
    </physiologicalReaction>
</comment>
<comment type="catalytic activity">
    <reaction evidence="16">
        <text>12-(9Z-hexadecenoyloxy)-octadecanoate + H2O = 12-hydroxyoctadecanoate + (9Z)-hexadecenoate + H(+)</text>
        <dbReference type="Rhea" id="RHEA:52072"/>
        <dbReference type="ChEBI" id="CHEBI:15377"/>
        <dbReference type="ChEBI" id="CHEBI:15378"/>
        <dbReference type="ChEBI" id="CHEBI:32372"/>
        <dbReference type="ChEBI" id="CHEBI:84201"/>
        <dbReference type="ChEBI" id="CHEBI:136312"/>
    </reaction>
    <physiologicalReaction direction="left-to-right" evidence="16">
        <dbReference type="Rhea" id="RHEA:52073"/>
    </physiologicalReaction>
</comment>
<dbReference type="Pfam" id="PF04750">
    <property type="entry name" value="Far-17a_AIG1"/>
    <property type="match status" value="1"/>
</dbReference>
<evidence type="ECO:0000256" key="5">
    <source>
        <dbReference type="ARBA" id="ARBA00022989"/>
    </source>
</evidence>
<protein>
    <recommendedName>
        <fullName evidence="19">Androgen-dependent TFPI-regulating protein</fullName>
    </recommendedName>
</protein>
<evidence type="ECO:0000313" key="18">
    <source>
        <dbReference type="EMBL" id="JAT81743.1"/>
    </source>
</evidence>
<dbReference type="InterPro" id="IPR006838">
    <property type="entry name" value="ADTRP_AIG1"/>
</dbReference>
<dbReference type="OrthoDB" id="1898221at2759"/>
<comment type="catalytic activity">
    <reaction evidence="14">
        <text>13-(9Z-octadecenoyloxy)-octadecanoate + H2O = 13-hydroxy-octadecanoate + (9Z)-octadecenoate + H(+)</text>
        <dbReference type="Rhea" id="RHEA:52064"/>
        <dbReference type="ChEBI" id="CHEBI:15377"/>
        <dbReference type="ChEBI" id="CHEBI:15378"/>
        <dbReference type="ChEBI" id="CHEBI:30823"/>
        <dbReference type="ChEBI" id="CHEBI:136303"/>
        <dbReference type="ChEBI" id="CHEBI:136304"/>
    </reaction>
    <physiologicalReaction direction="left-to-right" evidence="14">
        <dbReference type="Rhea" id="RHEA:52065"/>
    </physiologicalReaction>
</comment>
<evidence type="ECO:0000256" key="11">
    <source>
        <dbReference type="ARBA" id="ARBA00048701"/>
    </source>
</evidence>
<feature type="transmembrane region" description="Helical" evidence="17">
    <location>
        <begin position="195"/>
        <end position="212"/>
    </location>
</feature>
<organism evidence="18">
    <name type="scientific">Pectinophora gossypiella</name>
    <name type="common">Cotton pink bollworm</name>
    <name type="synonym">Depressaria gossypiella</name>
    <dbReference type="NCBI Taxonomy" id="13191"/>
    <lineage>
        <taxon>Eukaryota</taxon>
        <taxon>Metazoa</taxon>
        <taxon>Ecdysozoa</taxon>
        <taxon>Arthropoda</taxon>
        <taxon>Hexapoda</taxon>
        <taxon>Insecta</taxon>
        <taxon>Pterygota</taxon>
        <taxon>Neoptera</taxon>
        <taxon>Endopterygota</taxon>
        <taxon>Lepidoptera</taxon>
        <taxon>Glossata</taxon>
        <taxon>Ditrysia</taxon>
        <taxon>Gelechioidea</taxon>
        <taxon>Gelechiidae</taxon>
        <taxon>Apatetrinae</taxon>
        <taxon>Pectinophora</taxon>
    </lineage>
</organism>
<evidence type="ECO:0000256" key="14">
    <source>
        <dbReference type="ARBA" id="ARBA00049296"/>
    </source>
</evidence>
<dbReference type="PANTHER" id="PTHR10989:SF16">
    <property type="entry name" value="AT02829P-RELATED"/>
    <property type="match status" value="1"/>
</dbReference>
<evidence type="ECO:0000256" key="4">
    <source>
        <dbReference type="ARBA" id="ARBA00022692"/>
    </source>
</evidence>
<dbReference type="GO" id="GO:0012505">
    <property type="term" value="C:endomembrane system"/>
    <property type="evidence" value="ECO:0007669"/>
    <property type="project" value="UniProtKB-SubCell"/>
</dbReference>
<evidence type="ECO:0000256" key="12">
    <source>
        <dbReference type="ARBA" id="ARBA00048800"/>
    </source>
</evidence>
<feature type="transmembrane region" description="Helical" evidence="17">
    <location>
        <begin position="129"/>
        <end position="145"/>
    </location>
</feature>
<feature type="transmembrane region" description="Helical" evidence="17">
    <location>
        <begin position="44"/>
        <end position="68"/>
    </location>
</feature>
<comment type="subcellular location">
    <subcellularLocation>
        <location evidence="2">Endomembrane system</location>
        <topology evidence="2">Multi-pass membrane protein</topology>
    </subcellularLocation>
</comment>
<name>A0A1E1W437_PECGO</name>
<evidence type="ECO:0000256" key="7">
    <source>
        <dbReference type="ARBA" id="ARBA00047368"/>
    </source>
</evidence>
<comment type="catalytic activity">
    <reaction evidence="7">
        <text>12-hexadecanoyloxy-octadecanoate + H2O = 12-hydroxyoctadecanoate + hexadecanoate + H(+)</text>
        <dbReference type="Rhea" id="RHEA:52056"/>
        <dbReference type="ChEBI" id="CHEBI:7896"/>
        <dbReference type="ChEBI" id="CHEBI:15377"/>
        <dbReference type="ChEBI" id="CHEBI:15378"/>
        <dbReference type="ChEBI" id="CHEBI:83677"/>
        <dbReference type="ChEBI" id="CHEBI:84201"/>
    </reaction>
    <physiologicalReaction direction="left-to-right" evidence="7">
        <dbReference type="Rhea" id="RHEA:52057"/>
    </physiologicalReaction>
</comment>
<feature type="transmembrane region" description="Helical" evidence="17">
    <location>
        <begin position="88"/>
        <end position="109"/>
    </location>
</feature>
<comment type="catalytic activity">
    <reaction evidence="8">
        <text>13-octadecanoyloxy-octadecanoate + H2O = 13-hydroxy-octadecanoate + octadecanoate + H(+)</text>
        <dbReference type="Rhea" id="RHEA:52084"/>
        <dbReference type="ChEBI" id="CHEBI:15377"/>
        <dbReference type="ChEBI" id="CHEBI:15378"/>
        <dbReference type="ChEBI" id="CHEBI:25629"/>
        <dbReference type="ChEBI" id="CHEBI:136304"/>
        <dbReference type="ChEBI" id="CHEBI:136335"/>
    </reaction>
    <physiologicalReaction direction="left-to-right" evidence="8">
        <dbReference type="Rhea" id="RHEA:52085"/>
    </physiologicalReaction>
</comment>
<comment type="similarity">
    <text evidence="3">Belongs to the AIG1 family.</text>
</comment>
<evidence type="ECO:0000256" key="10">
    <source>
        <dbReference type="ARBA" id="ARBA00048680"/>
    </source>
</evidence>
<comment type="catalytic activity">
    <reaction evidence="9">
        <text>9-hexadecanoyloxy-octadecanoate + H2O = 9-hydroxy-octadecanoate + hexadecanoate + H(+)</text>
        <dbReference type="Rhea" id="RHEA:52052"/>
        <dbReference type="ChEBI" id="CHEBI:7896"/>
        <dbReference type="ChEBI" id="CHEBI:15377"/>
        <dbReference type="ChEBI" id="CHEBI:15378"/>
        <dbReference type="ChEBI" id="CHEBI:83670"/>
        <dbReference type="ChEBI" id="CHEBI:136286"/>
    </reaction>
    <physiologicalReaction direction="left-to-right" evidence="9">
        <dbReference type="Rhea" id="RHEA:52053"/>
    </physiologicalReaction>
</comment>
<comment type="catalytic activity">
    <reaction evidence="10">
        <text>12-octadecanoyloxy-octadecanoate + H2O = 12-hydroxyoctadecanoate + octadecanoate + H(+)</text>
        <dbReference type="Rhea" id="RHEA:52080"/>
        <dbReference type="ChEBI" id="CHEBI:15377"/>
        <dbReference type="ChEBI" id="CHEBI:15378"/>
        <dbReference type="ChEBI" id="CHEBI:25629"/>
        <dbReference type="ChEBI" id="CHEBI:84201"/>
        <dbReference type="ChEBI" id="CHEBI:136330"/>
    </reaction>
    <physiologicalReaction direction="left-to-right" evidence="10">
        <dbReference type="Rhea" id="RHEA:52081"/>
    </physiologicalReaction>
</comment>
<keyword evidence="4 17" id="KW-0812">Transmembrane</keyword>
<keyword evidence="5 17" id="KW-1133">Transmembrane helix</keyword>
<comment type="catalytic activity">
    <reaction evidence="13">
        <text>9-octadecanoyloxy-octadecanoate + H2O = 9-hydroxy-octadecanoate + octadecanoate + H(+)</text>
        <dbReference type="Rhea" id="RHEA:52096"/>
        <dbReference type="ChEBI" id="CHEBI:15377"/>
        <dbReference type="ChEBI" id="CHEBI:15378"/>
        <dbReference type="ChEBI" id="CHEBI:25629"/>
        <dbReference type="ChEBI" id="CHEBI:136286"/>
        <dbReference type="ChEBI" id="CHEBI:136373"/>
    </reaction>
    <physiologicalReaction direction="left-to-right" evidence="13">
        <dbReference type="Rhea" id="RHEA:52097"/>
    </physiologicalReaction>
</comment>
<evidence type="ECO:0000256" key="2">
    <source>
        <dbReference type="ARBA" id="ARBA00004127"/>
    </source>
</evidence>
<evidence type="ECO:0000256" key="6">
    <source>
        <dbReference type="ARBA" id="ARBA00023136"/>
    </source>
</evidence>
<dbReference type="EMBL" id="GDQN01009311">
    <property type="protein sequence ID" value="JAT81743.1"/>
    <property type="molecule type" value="Transcribed_RNA"/>
</dbReference>
<evidence type="ECO:0000256" key="9">
    <source>
        <dbReference type="ARBA" id="ARBA00047863"/>
    </source>
</evidence>
<feature type="transmembrane region" description="Helical" evidence="17">
    <location>
        <begin position="157"/>
        <end position="175"/>
    </location>
</feature>
<evidence type="ECO:0000256" key="13">
    <source>
        <dbReference type="ARBA" id="ARBA00049221"/>
    </source>
</evidence>
<accession>A0A1E1W437</accession>
<dbReference type="PANTHER" id="PTHR10989">
    <property type="entry name" value="ANDROGEN-INDUCED PROTEIN 1-RELATED"/>
    <property type="match status" value="1"/>
</dbReference>
<gene>
    <name evidence="18" type="ORF">g.8664</name>
</gene>
<reference evidence="18" key="1">
    <citation type="submission" date="2015-09" db="EMBL/GenBank/DDBJ databases">
        <title>De novo assembly of Pectinophora gossypiella (Pink Bollworm) gut transcriptome.</title>
        <authorList>
            <person name="Tassone E.E."/>
        </authorList>
    </citation>
    <scope>NUCLEOTIDE SEQUENCE</scope>
</reference>
<evidence type="ECO:0000256" key="8">
    <source>
        <dbReference type="ARBA" id="ARBA00047427"/>
    </source>
</evidence>
<evidence type="ECO:0000256" key="15">
    <source>
        <dbReference type="ARBA" id="ARBA00049322"/>
    </source>
</evidence>
<evidence type="ECO:0000256" key="16">
    <source>
        <dbReference type="ARBA" id="ARBA00049428"/>
    </source>
</evidence>
<keyword evidence="6 17" id="KW-0472">Membrane</keyword>
<evidence type="ECO:0000256" key="17">
    <source>
        <dbReference type="SAM" id="Phobius"/>
    </source>
</evidence>
<comment type="catalytic activity">
    <reaction evidence="1">
        <text>9-(9Z-hexadecenoyloxy)-octadecanoate + H2O = (9Z)-hexadecenoate + 9-hydroxy-octadecanoate + H(+)</text>
        <dbReference type="Rhea" id="RHEA:52068"/>
        <dbReference type="ChEBI" id="CHEBI:15377"/>
        <dbReference type="ChEBI" id="CHEBI:15378"/>
        <dbReference type="ChEBI" id="CHEBI:32372"/>
        <dbReference type="ChEBI" id="CHEBI:136286"/>
        <dbReference type="ChEBI" id="CHEBI:136309"/>
    </reaction>
    <physiologicalReaction direction="left-to-right" evidence="1">
        <dbReference type="Rhea" id="RHEA:52069"/>
    </physiologicalReaction>
</comment>
<evidence type="ECO:0008006" key="19">
    <source>
        <dbReference type="Google" id="ProtNLM"/>
    </source>
</evidence>
<sequence length="232" mass="27029">MLLPVFHLTVVIINSFTIWYDQNYVKFPFKEQISKHNLPFNNRILFLTMWGLTLQTVYFAVALLNDILGSNARSPKKTSFLRLFKDALFSLAFPLALYVFLAFWGIYFIDKDLIFPDELAKAMPAWCNHVMHTTIAPFILIELLFSPRNYPPRKLGVFLILLFNLSYISYLNYIYNKTDTWVYPVLDVMNWPLRVIFFAASAFVSVIMYILGENIDAVVNSPKKQVSGKKKR</sequence>
<evidence type="ECO:0000256" key="1">
    <source>
        <dbReference type="ARBA" id="ARBA00000923"/>
    </source>
</evidence>
<comment type="catalytic activity">
    <reaction evidence="15">
        <text>13-(9Z-hexadecenoyloxy)-octadecanoate + H2O = 13-hydroxy-octadecanoate + (9Z)-hexadecenoate + H(+)</text>
        <dbReference type="Rhea" id="RHEA:52076"/>
        <dbReference type="ChEBI" id="CHEBI:15377"/>
        <dbReference type="ChEBI" id="CHEBI:15378"/>
        <dbReference type="ChEBI" id="CHEBI:32372"/>
        <dbReference type="ChEBI" id="CHEBI:136304"/>
        <dbReference type="ChEBI" id="CHEBI:136315"/>
    </reaction>
    <physiologicalReaction direction="left-to-right" evidence="15">
        <dbReference type="Rhea" id="RHEA:52077"/>
    </physiologicalReaction>
</comment>
<dbReference type="AlphaFoldDB" id="A0A1E1W437"/>
<evidence type="ECO:0000256" key="3">
    <source>
        <dbReference type="ARBA" id="ARBA00009300"/>
    </source>
</evidence>
<proteinExistence type="inferred from homology"/>
<dbReference type="GO" id="GO:0016020">
    <property type="term" value="C:membrane"/>
    <property type="evidence" value="ECO:0007669"/>
    <property type="project" value="InterPro"/>
</dbReference>